<sequence>MDPLLQGVKVIELGEFVFIPSAAAVLADWGADVIKVEHPERGDTLRGHLSIFAAHGYDTGDFNYLVEQANRGKRSIGLDLAHPEGREIFLRLVAEADVLLTSLLEPSRERLGITYDDLKEINPRLIYARGHGQGQSGPAAYQGGIDTVAFWARSGMGYMFSDPADPKLPQRQGFGDLTCGMFLAGGIAAALFRRSLSGEGSLVDVSLLGSAMWMLAPDIVASDFMGRLPAPPSFGHVPPNPLSALYRTGDGRSLVLGMLKSDQYWPGFCHALGRPDLADHPDYDAFDKRTGNAELFRIITETLLSAPLAHWRERFDAANCLWSAVQTPLEVGDDPQSVANGYLVEHPGRPGAHLTASPVQFNNSRLRLRGGAPEVGQHTEEILLELGMDWPEIVALKDNAVVT</sequence>
<dbReference type="EMBL" id="JAEACQ010000295">
    <property type="protein sequence ID" value="MBL7632115.1"/>
    <property type="molecule type" value="Genomic_DNA"/>
</dbReference>
<dbReference type="InterPro" id="IPR003673">
    <property type="entry name" value="CoA-Trfase_fam_III"/>
</dbReference>
<dbReference type="InterPro" id="IPR044855">
    <property type="entry name" value="CoA-Trfase_III_dom3_sf"/>
</dbReference>
<dbReference type="AlphaFoldDB" id="A0A937UUC5"/>
<comment type="caution">
    <text evidence="1">The sequence shown here is derived from an EMBL/GenBank/DDBJ whole genome shotgun (WGS) entry which is preliminary data.</text>
</comment>
<dbReference type="RefSeq" id="WP_203002642.1">
    <property type="nucleotide sequence ID" value="NZ_JADWYU010000150.1"/>
</dbReference>
<dbReference type="Gene3D" id="3.40.50.10540">
    <property type="entry name" value="Crotonobetainyl-coa:carnitine coa-transferase, domain 1"/>
    <property type="match status" value="1"/>
</dbReference>
<keyword evidence="2" id="KW-1185">Reference proteome</keyword>
<accession>A0A937UUC5</accession>
<dbReference type="GO" id="GO:0016740">
    <property type="term" value="F:transferase activity"/>
    <property type="evidence" value="ECO:0007669"/>
    <property type="project" value="UniProtKB-KW"/>
</dbReference>
<dbReference type="Pfam" id="PF02515">
    <property type="entry name" value="CoA_transf_3"/>
    <property type="match status" value="1"/>
</dbReference>
<keyword evidence="1" id="KW-0808">Transferase</keyword>
<dbReference type="InterPro" id="IPR050509">
    <property type="entry name" value="CoA-transferase_III"/>
</dbReference>
<dbReference type="PANTHER" id="PTHR48228">
    <property type="entry name" value="SUCCINYL-COA--D-CITRAMALATE COA-TRANSFERASE"/>
    <property type="match status" value="1"/>
</dbReference>
<dbReference type="PANTHER" id="PTHR48228:SF2">
    <property type="entry name" value="E-CINNAMOYL-COA:R-PHENYLLACTATE COA TRANSFERASE LARGE SUBUNIT"/>
    <property type="match status" value="1"/>
</dbReference>
<reference evidence="1" key="1">
    <citation type="submission" date="2020-12" db="EMBL/GenBank/DDBJ databases">
        <title>Genomic characterization of non-nitrogen-fixing Frankia strains.</title>
        <authorList>
            <person name="Carlos-Shanley C."/>
            <person name="Guerra T."/>
            <person name="Hahn D."/>
        </authorList>
    </citation>
    <scope>NUCLEOTIDE SEQUENCE</scope>
    <source>
        <strain evidence="1">CN6</strain>
    </source>
</reference>
<name>A0A937UUC5_9ACTN</name>
<dbReference type="Proteomes" id="UP000604475">
    <property type="component" value="Unassembled WGS sequence"/>
</dbReference>
<gene>
    <name evidence="1" type="ORF">I7412_34175</name>
</gene>
<evidence type="ECO:0000313" key="2">
    <source>
        <dbReference type="Proteomes" id="UP000604475"/>
    </source>
</evidence>
<dbReference type="SUPFAM" id="SSF89796">
    <property type="entry name" value="CoA-transferase family III (CaiB/BaiF)"/>
    <property type="match status" value="1"/>
</dbReference>
<dbReference type="Gene3D" id="3.30.1540.10">
    <property type="entry name" value="formyl-coa transferase, domain 3"/>
    <property type="match status" value="1"/>
</dbReference>
<organism evidence="1 2">
    <name type="scientific">Frankia nepalensis</name>
    <dbReference type="NCBI Taxonomy" id="1836974"/>
    <lineage>
        <taxon>Bacteria</taxon>
        <taxon>Bacillati</taxon>
        <taxon>Actinomycetota</taxon>
        <taxon>Actinomycetes</taxon>
        <taxon>Frankiales</taxon>
        <taxon>Frankiaceae</taxon>
        <taxon>Frankia</taxon>
    </lineage>
</organism>
<dbReference type="InterPro" id="IPR023606">
    <property type="entry name" value="CoA-Trfase_III_dom_1_sf"/>
</dbReference>
<evidence type="ECO:0000313" key="1">
    <source>
        <dbReference type="EMBL" id="MBL7632115.1"/>
    </source>
</evidence>
<proteinExistence type="predicted"/>
<protein>
    <submittedName>
        <fullName evidence="1">CoA transferase</fullName>
    </submittedName>
</protein>